<dbReference type="Pfam" id="PF00899">
    <property type="entry name" value="ThiF"/>
    <property type="match status" value="1"/>
</dbReference>
<dbReference type="EMBL" id="VJMH01005193">
    <property type="protein sequence ID" value="KAF0699195.1"/>
    <property type="molecule type" value="Genomic_DNA"/>
</dbReference>
<dbReference type="GO" id="GO:0032446">
    <property type="term" value="P:protein modification by small protein conjugation"/>
    <property type="evidence" value="ECO:0007669"/>
    <property type="project" value="TreeGrafter"/>
</dbReference>
<dbReference type="GO" id="GO:0008641">
    <property type="term" value="F:ubiquitin-like modifier activating enzyme activity"/>
    <property type="evidence" value="ECO:0007669"/>
    <property type="project" value="InterPro"/>
</dbReference>
<dbReference type="EMBL" id="CAADRA010005214">
    <property type="protein sequence ID" value="VFT87122.1"/>
    <property type="molecule type" value="Genomic_DNA"/>
</dbReference>
<dbReference type="InterPro" id="IPR018965">
    <property type="entry name" value="Ub-activating_enz_E1_C"/>
</dbReference>
<reference evidence="5 6" key="1">
    <citation type="submission" date="2019-03" db="EMBL/GenBank/DDBJ databases">
        <authorList>
            <person name="Gaulin E."/>
            <person name="Dumas B."/>
        </authorList>
    </citation>
    <scope>NUCLEOTIDE SEQUENCE [LARGE SCALE GENOMIC DNA]</scope>
    <source>
        <strain evidence="5">CBS 568.67</strain>
    </source>
</reference>
<dbReference type="GO" id="GO:0004792">
    <property type="term" value="F:thiosulfate-cyanide sulfurtransferase activity"/>
    <property type="evidence" value="ECO:0007669"/>
    <property type="project" value="TreeGrafter"/>
</dbReference>
<comment type="pathway">
    <text evidence="2">Protein modification.</text>
</comment>
<evidence type="ECO:0000256" key="1">
    <source>
        <dbReference type="ARBA" id="ARBA00005673"/>
    </source>
</evidence>
<dbReference type="InterPro" id="IPR042302">
    <property type="entry name" value="E1_FCCH_sf"/>
</dbReference>
<name>A0A485KPV2_9STRA</name>
<dbReference type="Gene3D" id="2.40.30.180">
    <property type="entry name" value="Ubiquitin-activating enzyme E1, FCCH domain"/>
    <property type="match status" value="1"/>
</dbReference>
<dbReference type="SUPFAM" id="SSF69572">
    <property type="entry name" value="Activating enzymes of the ubiquitin-like proteins"/>
    <property type="match status" value="2"/>
</dbReference>
<evidence type="ECO:0000313" key="6">
    <source>
        <dbReference type="Proteomes" id="UP000332933"/>
    </source>
</evidence>
<protein>
    <submittedName>
        <fullName evidence="5">Aste57867_10247 protein</fullName>
    </submittedName>
</protein>
<dbReference type="AlphaFoldDB" id="A0A485KPV2"/>
<evidence type="ECO:0000313" key="4">
    <source>
        <dbReference type="EMBL" id="KAF0699195.1"/>
    </source>
</evidence>
<dbReference type="GO" id="GO:0005737">
    <property type="term" value="C:cytoplasm"/>
    <property type="evidence" value="ECO:0007669"/>
    <property type="project" value="TreeGrafter"/>
</dbReference>
<comment type="similarity">
    <text evidence="1">Belongs to the ubiquitin-activating E1 family.</text>
</comment>
<keyword evidence="6" id="KW-1185">Reference proteome</keyword>
<evidence type="ECO:0000259" key="3">
    <source>
        <dbReference type="SMART" id="SM00985"/>
    </source>
</evidence>
<sequence length="1033" mass="113493">MAAASVKEFYARPLLVFGPTWMNTISKMIVLVVGLRGLGVGIGRSSIQRLSSAAPIVRNLMCHGVKSISLHDDECLREEDLSVSVRDLPQQCGQHRRSIVVKERLADMSPNTLLATLSGVLTADLLLNYHAVVFASGSLSREEIVGLTEFCHAQNPPIGVVVTESRGLLGSIFVDFGPAHIAQEDESPEFTVVAMDVVAGTVVVHEKCVAHMIQAGDLIEFAFAHDSGQGNDARLNWLHRVQFSVVDVLGTSSLRVDFRVSPLFTFNLTVHPRLKCKKVRGMRTIAHKSYRENIVAPQIVPCPYYFSAKDAGRGLHLHAILHGMYSYRQEHGFFPQANHALHGNEVVKLTQRFVAQVYFHDVFAMAAFDDVKASLVLELARVAATEFAPLSACIAGLVCRELLKFCGFGCPLSQLLYWDILDVLPLLKDLKKETVFHDPGRIADSHLLSIFGHDALDQLAHARVGVVGCGSVGCEVIQNLAMVGVGTARNTECVAVDSGQVKIQDLSTQSAYRARDVGQPKASAISQRFPSWTGIVAPVHRNHNPCFDPTFWRALDVFVCTVESTYTRFLMDEHSFTYETPLVIASSHGTTGTTRLFAPHATQRWVETELDDADDAASSKLFLLDRVAHVTASIHPPHKTIAHVADPAHMFEINRVVQWARTVFDDIFVQSLSCLRVVWADKIGGRSVRRRDAGFLALAMEAYLRCRALTSIGSCLGVASHLVQRMLEHDKLALDPTNAAHVGLMHVTTVLLARTMDLPVFAGLTLTKCQEHAQDDTIELGELDMDAFVALTAVDMQAVVEPACVVSFDAMDDTNLHVLFVQRLTNVAVVAHDIEPLGFYACKAQCGLRPDSLATAAVVGALATIETLKALLHKSMCLRHADYIGFHGNLVFQSPRPPSTLHSTAMDPTRGVPLRVCPDNITLWRKLVIQCTTVPRLLTVEDIVRYLQTKYEIHVERVVCDHRVLFAAHETAKLKSTFFDLWTALPGAAPIPPTDGFLLLDFNCKDHDGDVVLPPVHLLVPKPTSPIQSPKPS</sequence>
<gene>
    <name evidence="5" type="primary">Aste57867_10247</name>
    <name evidence="4" type="ORF">As57867_010208</name>
    <name evidence="5" type="ORF">ASTE57867_10247</name>
</gene>
<dbReference type="Gene3D" id="3.50.50.80">
    <property type="entry name" value="Ubiquitin-activating enzyme E1, inactive adenylation domain, subdomain 1"/>
    <property type="match status" value="1"/>
</dbReference>
<proteinExistence type="inferred from homology"/>
<dbReference type="InterPro" id="IPR042449">
    <property type="entry name" value="Ub-E1_IAD_1"/>
</dbReference>
<dbReference type="PANTHER" id="PTHR10953:SF102">
    <property type="entry name" value="ADENYLYLTRANSFERASE AND SULFURTRANSFERASE MOCS3"/>
    <property type="match status" value="1"/>
</dbReference>
<dbReference type="GO" id="GO:0016779">
    <property type="term" value="F:nucleotidyltransferase activity"/>
    <property type="evidence" value="ECO:0007669"/>
    <property type="project" value="TreeGrafter"/>
</dbReference>
<dbReference type="InterPro" id="IPR035985">
    <property type="entry name" value="Ubiquitin-activating_enz"/>
</dbReference>
<evidence type="ECO:0000313" key="5">
    <source>
        <dbReference type="EMBL" id="VFT87122.1"/>
    </source>
</evidence>
<accession>A0A485KPV2</accession>
<dbReference type="PANTHER" id="PTHR10953">
    <property type="entry name" value="UBIQUITIN-ACTIVATING ENZYME E1"/>
    <property type="match status" value="1"/>
</dbReference>
<evidence type="ECO:0000256" key="2">
    <source>
        <dbReference type="ARBA" id="ARBA00043952"/>
    </source>
</evidence>
<dbReference type="OrthoDB" id="68523at2759"/>
<dbReference type="SMART" id="SM00985">
    <property type="entry name" value="UBA_e1_C"/>
    <property type="match status" value="1"/>
</dbReference>
<dbReference type="InterPro" id="IPR045886">
    <property type="entry name" value="ThiF/MoeB/HesA"/>
</dbReference>
<dbReference type="Gene3D" id="3.40.50.720">
    <property type="entry name" value="NAD(P)-binding Rossmann-like Domain"/>
    <property type="match status" value="1"/>
</dbReference>
<feature type="domain" description="Ubiquitin-activating enzyme E1 C-terminal" evidence="3">
    <location>
        <begin position="890"/>
        <end position="1016"/>
    </location>
</feature>
<dbReference type="Gene3D" id="3.40.50.12550">
    <property type="entry name" value="Ubiquitin-activating enzyme E1, inactive adenylation domain, subdomain 2"/>
    <property type="match status" value="1"/>
</dbReference>
<dbReference type="Proteomes" id="UP000332933">
    <property type="component" value="Unassembled WGS sequence"/>
</dbReference>
<dbReference type="InterPro" id="IPR000594">
    <property type="entry name" value="ThiF_NAD_FAD-bd"/>
</dbReference>
<organism evidence="5 6">
    <name type="scientific">Aphanomyces stellatus</name>
    <dbReference type="NCBI Taxonomy" id="120398"/>
    <lineage>
        <taxon>Eukaryota</taxon>
        <taxon>Sar</taxon>
        <taxon>Stramenopiles</taxon>
        <taxon>Oomycota</taxon>
        <taxon>Saprolegniomycetes</taxon>
        <taxon>Saprolegniales</taxon>
        <taxon>Verrucalvaceae</taxon>
        <taxon>Aphanomyces</taxon>
    </lineage>
</organism>
<reference evidence="4" key="2">
    <citation type="submission" date="2019-06" db="EMBL/GenBank/DDBJ databases">
        <title>Genomics analysis of Aphanomyces spp. identifies a new class of oomycete effector associated with host adaptation.</title>
        <authorList>
            <person name="Gaulin E."/>
        </authorList>
    </citation>
    <scope>NUCLEOTIDE SEQUENCE</scope>
    <source>
        <strain evidence="4">CBS 578.67</strain>
    </source>
</reference>